<name>A0A0N1HF60_9EURO</name>
<keyword evidence="3" id="KW-1185">Reference proteome</keyword>
<feature type="region of interest" description="Disordered" evidence="1">
    <location>
        <begin position="264"/>
        <end position="305"/>
    </location>
</feature>
<dbReference type="SUPFAM" id="SSF52540">
    <property type="entry name" value="P-loop containing nucleoside triphosphate hydrolases"/>
    <property type="match status" value="1"/>
</dbReference>
<comment type="caution">
    <text evidence="2">The sequence shown here is derived from an EMBL/GenBank/DDBJ whole genome shotgun (WGS) entry which is preliminary data.</text>
</comment>
<dbReference type="OrthoDB" id="420422at2759"/>
<dbReference type="InterPro" id="IPR027417">
    <property type="entry name" value="P-loop_NTPase"/>
</dbReference>
<dbReference type="Gene3D" id="3.40.50.300">
    <property type="entry name" value="P-loop containing nucleotide triphosphate hydrolases"/>
    <property type="match status" value="1"/>
</dbReference>
<dbReference type="InterPro" id="IPR030547">
    <property type="entry name" value="XRCC2"/>
</dbReference>
<dbReference type="STRING" id="1664694.A0A0N1HF60"/>
<feature type="compositionally biased region" description="Polar residues" evidence="1">
    <location>
        <begin position="264"/>
        <end position="274"/>
    </location>
</feature>
<dbReference type="SUPFAM" id="SSF51735">
    <property type="entry name" value="NAD(P)-binding Rossmann-fold domains"/>
    <property type="match status" value="1"/>
</dbReference>
<evidence type="ECO:0000313" key="3">
    <source>
        <dbReference type="Proteomes" id="UP000038010"/>
    </source>
</evidence>
<dbReference type="GO" id="GO:0000724">
    <property type="term" value="P:double-strand break repair via homologous recombination"/>
    <property type="evidence" value="ECO:0007669"/>
    <property type="project" value="InterPro"/>
</dbReference>
<accession>A0A0N1HF60</accession>
<dbReference type="Gene3D" id="3.40.50.720">
    <property type="entry name" value="NAD(P)-binding Rossmann-like Domain"/>
    <property type="match status" value="1"/>
</dbReference>
<dbReference type="PANTHER" id="PTHR46644:SF2">
    <property type="entry name" value="DNA REPAIR PROTEIN XRCC2"/>
    <property type="match status" value="1"/>
</dbReference>
<dbReference type="GO" id="GO:0005815">
    <property type="term" value="C:microtubule organizing center"/>
    <property type="evidence" value="ECO:0007669"/>
    <property type="project" value="TreeGrafter"/>
</dbReference>
<dbReference type="PANTHER" id="PTHR46644">
    <property type="entry name" value="DNA REPAIR PROTEIN XRCC2"/>
    <property type="match status" value="1"/>
</dbReference>
<dbReference type="Proteomes" id="UP000038010">
    <property type="component" value="Unassembled WGS sequence"/>
</dbReference>
<evidence type="ECO:0000313" key="2">
    <source>
        <dbReference type="EMBL" id="KPI44292.1"/>
    </source>
</evidence>
<feature type="region of interest" description="Disordered" evidence="1">
    <location>
        <begin position="415"/>
        <end position="434"/>
    </location>
</feature>
<dbReference type="GO" id="GO:0005657">
    <property type="term" value="C:replication fork"/>
    <property type="evidence" value="ECO:0007669"/>
    <property type="project" value="InterPro"/>
</dbReference>
<dbReference type="GeneID" id="28740617"/>
<dbReference type="RefSeq" id="XP_018004255.1">
    <property type="nucleotide sequence ID" value="XM_018148738.1"/>
</dbReference>
<protein>
    <submittedName>
        <fullName evidence="2">Uncharacterized protein</fullName>
    </submittedName>
</protein>
<dbReference type="InterPro" id="IPR036291">
    <property type="entry name" value="NAD(P)-bd_dom_sf"/>
</dbReference>
<feature type="compositionally biased region" description="Low complexity" evidence="1">
    <location>
        <begin position="275"/>
        <end position="292"/>
    </location>
</feature>
<evidence type="ECO:0000256" key="1">
    <source>
        <dbReference type="SAM" id="MobiDB-lite"/>
    </source>
</evidence>
<dbReference type="GO" id="GO:0042148">
    <property type="term" value="P:DNA strand invasion"/>
    <property type="evidence" value="ECO:0007669"/>
    <property type="project" value="TreeGrafter"/>
</dbReference>
<organism evidence="2 3">
    <name type="scientific">Cyphellophora attinorum</name>
    <dbReference type="NCBI Taxonomy" id="1664694"/>
    <lineage>
        <taxon>Eukaryota</taxon>
        <taxon>Fungi</taxon>
        <taxon>Dikarya</taxon>
        <taxon>Ascomycota</taxon>
        <taxon>Pezizomycotina</taxon>
        <taxon>Eurotiomycetes</taxon>
        <taxon>Chaetothyriomycetidae</taxon>
        <taxon>Chaetothyriales</taxon>
        <taxon>Cyphellophoraceae</taxon>
        <taxon>Cyphellophora</taxon>
    </lineage>
</organism>
<sequence>MAVEQHGRRLLAECQEESLEDLLRNLRLQLQPDSKDVLGVKAIDQIFEVFRANKASPLRVPLDQTFDDTHDDIGSYEEGSAESVITQRPPVLEITSSSSAAGKTTLLYYLTAKGLLSAEHGGKASIVVWFDTDGRFSATRLHHVMNQLARKISSSTTEANISKALQHLYLFRPATSSQLLEQLTNLPTPLLDHGSSSTRPLGLLILDSATAFRHQDRFDAELTRLEAGADYAIRPKSPTKTSSIIAALNAVQSRFECAVVFSTQQHTPSSGSPNAYQPEAPARAPQPANRAPDPQPPADTSPVSPWTTFATLSLTTARLAVSRFAPAMSLEECLRDRDKRAEAVAQGKFSIGVDWSQGDRWPAGVRDGVSRVEAKGRVGMVIRGCDEGVGVRDDVVVEIGGKYGQVEYIDQTNTTTGLHRPNATDRHDGARTSTRMSTQPLFPVYPDLKGKTALLMGIGQTKIPNSTTWGNGAAIARGLAHNGVRIFGCDINLAAAEHTAQRLREEFGNDCLVEVTTADVTVEADVQRVVQ</sequence>
<dbReference type="CDD" id="cd19490">
    <property type="entry name" value="XRCC2"/>
    <property type="match status" value="1"/>
</dbReference>
<dbReference type="AlphaFoldDB" id="A0A0N1HF60"/>
<reference evidence="2 3" key="1">
    <citation type="submission" date="2015-06" db="EMBL/GenBank/DDBJ databases">
        <title>Draft genome of the ant-associated black yeast Phialophora attae CBS 131958.</title>
        <authorList>
            <person name="Moreno L.F."/>
            <person name="Stielow B.J."/>
            <person name="de Hoog S."/>
            <person name="Vicente V.A."/>
            <person name="Weiss V.A."/>
            <person name="de Vries M."/>
            <person name="Cruz L.M."/>
            <person name="Souza E.M."/>
        </authorList>
    </citation>
    <scope>NUCLEOTIDE SEQUENCE [LARGE SCALE GENOMIC DNA]</scope>
    <source>
        <strain evidence="2 3">CBS 131958</strain>
    </source>
</reference>
<dbReference type="GO" id="GO:0033063">
    <property type="term" value="C:Rad51B-Rad51C-Rad51D-XRCC2 complex"/>
    <property type="evidence" value="ECO:0007669"/>
    <property type="project" value="InterPro"/>
</dbReference>
<dbReference type="GO" id="GO:0000400">
    <property type="term" value="F:four-way junction DNA binding"/>
    <property type="evidence" value="ECO:0007669"/>
    <property type="project" value="TreeGrafter"/>
</dbReference>
<gene>
    <name evidence="2" type="ORF">AB675_8301</name>
</gene>
<dbReference type="VEuPathDB" id="FungiDB:AB675_8301"/>
<proteinExistence type="predicted"/>
<dbReference type="EMBL" id="LFJN01000003">
    <property type="protein sequence ID" value="KPI44292.1"/>
    <property type="molecule type" value="Genomic_DNA"/>
</dbReference>